<protein>
    <recommendedName>
        <fullName evidence="5">Ubiquitin-like protease family profile domain-containing protein</fullName>
    </recommendedName>
</protein>
<dbReference type="InterPro" id="IPR003653">
    <property type="entry name" value="Peptidase_C48_C"/>
</dbReference>
<dbReference type="AlphaFoldDB" id="A0A2N9FB08"/>
<dbReference type="InterPro" id="IPR038765">
    <property type="entry name" value="Papain-like_cys_pep_sf"/>
</dbReference>
<sequence>MHLSLASCTDLSLASCTEIVPFEKKVPFEDEKVLSYNSVVLRRSDLDLLEGPVYLNDRIIEFYFSYLSMLHPSEDIHFVTPTISFWLANSKDSESFINAFVEPLKTFKVVIFTVNNNDDMSQTDGGTHWSLLVYYRDTKTFVHYDSFKYINNWYAIKLYEAVKEHLSSTEGSGSTSEEFCQIRKRRRKIYPIAAMGPYFREHSTPQQTNGYDCGLYVMAIAGVICRWCIADLKKNHELLFPYIMEHVDNSVESTMRP</sequence>
<dbReference type="GO" id="GO:0006508">
    <property type="term" value="P:proteolysis"/>
    <property type="evidence" value="ECO:0007669"/>
    <property type="project" value="UniProtKB-KW"/>
</dbReference>
<keyword evidence="3" id="KW-0378">Hydrolase</keyword>
<reference evidence="6" key="1">
    <citation type="submission" date="2018-02" db="EMBL/GenBank/DDBJ databases">
        <authorList>
            <person name="Cohen D.B."/>
            <person name="Kent A.D."/>
        </authorList>
    </citation>
    <scope>NUCLEOTIDE SEQUENCE</scope>
</reference>
<dbReference type="Pfam" id="PF02902">
    <property type="entry name" value="Peptidase_C48"/>
    <property type="match status" value="1"/>
</dbReference>
<dbReference type="GO" id="GO:0000338">
    <property type="term" value="P:protein deneddylation"/>
    <property type="evidence" value="ECO:0007669"/>
    <property type="project" value="TreeGrafter"/>
</dbReference>
<dbReference type="EMBL" id="OIVN01000704">
    <property type="protein sequence ID" value="SPC84363.1"/>
    <property type="molecule type" value="Genomic_DNA"/>
</dbReference>
<dbReference type="PANTHER" id="PTHR46468">
    <property type="entry name" value="SENTRIN-SPECIFIC PROTEASE 8"/>
    <property type="match status" value="1"/>
</dbReference>
<feature type="domain" description="Ubiquitin-like protease family profile" evidence="5">
    <location>
        <begin position="39"/>
        <end position="224"/>
    </location>
</feature>
<evidence type="ECO:0000313" key="6">
    <source>
        <dbReference type="EMBL" id="SPC84363.1"/>
    </source>
</evidence>
<comment type="similarity">
    <text evidence="1">Belongs to the peptidase C48 family.</text>
</comment>
<proteinExistence type="inferred from homology"/>
<keyword evidence="2" id="KW-0645">Protease</keyword>
<dbReference type="InterPro" id="IPR044613">
    <property type="entry name" value="Nep1/2-like"/>
</dbReference>
<organism evidence="6">
    <name type="scientific">Fagus sylvatica</name>
    <name type="common">Beechnut</name>
    <dbReference type="NCBI Taxonomy" id="28930"/>
    <lineage>
        <taxon>Eukaryota</taxon>
        <taxon>Viridiplantae</taxon>
        <taxon>Streptophyta</taxon>
        <taxon>Embryophyta</taxon>
        <taxon>Tracheophyta</taxon>
        <taxon>Spermatophyta</taxon>
        <taxon>Magnoliopsida</taxon>
        <taxon>eudicotyledons</taxon>
        <taxon>Gunneridae</taxon>
        <taxon>Pentapetalae</taxon>
        <taxon>rosids</taxon>
        <taxon>fabids</taxon>
        <taxon>Fagales</taxon>
        <taxon>Fagaceae</taxon>
        <taxon>Fagus</taxon>
    </lineage>
</organism>
<evidence type="ECO:0000256" key="2">
    <source>
        <dbReference type="ARBA" id="ARBA00022670"/>
    </source>
</evidence>
<dbReference type="GO" id="GO:0008234">
    <property type="term" value="F:cysteine-type peptidase activity"/>
    <property type="evidence" value="ECO:0007669"/>
    <property type="project" value="UniProtKB-KW"/>
</dbReference>
<keyword evidence="4" id="KW-0788">Thiol protease</keyword>
<dbReference type="Gene3D" id="3.40.395.10">
    <property type="entry name" value="Adenoviral Proteinase, Chain A"/>
    <property type="match status" value="1"/>
</dbReference>
<dbReference type="SUPFAM" id="SSF54001">
    <property type="entry name" value="Cysteine proteinases"/>
    <property type="match status" value="1"/>
</dbReference>
<name>A0A2N9FB08_FAGSY</name>
<gene>
    <name evidence="6" type="ORF">FSB_LOCUS12245</name>
</gene>
<accession>A0A2N9FB08</accession>
<dbReference type="PANTHER" id="PTHR46468:SF2">
    <property type="entry name" value="PROTEASE, SENP8, PUTATIVE-RELATED"/>
    <property type="match status" value="1"/>
</dbReference>
<evidence type="ECO:0000256" key="1">
    <source>
        <dbReference type="ARBA" id="ARBA00005234"/>
    </source>
</evidence>
<dbReference type="GO" id="GO:0019784">
    <property type="term" value="F:deNEDDylase activity"/>
    <property type="evidence" value="ECO:0007669"/>
    <property type="project" value="InterPro"/>
</dbReference>
<evidence type="ECO:0000256" key="4">
    <source>
        <dbReference type="ARBA" id="ARBA00022807"/>
    </source>
</evidence>
<dbReference type="PROSITE" id="PS50600">
    <property type="entry name" value="ULP_PROTEASE"/>
    <property type="match status" value="1"/>
</dbReference>
<evidence type="ECO:0000259" key="5">
    <source>
        <dbReference type="PROSITE" id="PS50600"/>
    </source>
</evidence>
<evidence type="ECO:0000256" key="3">
    <source>
        <dbReference type="ARBA" id="ARBA00022801"/>
    </source>
</evidence>